<dbReference type="HAMAP" id="MF_00772">
    <property type="entry name" value="OGT"/>
    <property type="match status" value="1"/>
</dbReference>
<name>A0ABY5EK63_9PSED</name>
<feature type="domain" description="Methylated-DNA-[protein]-cysteine S-methyltransferase DNA binding" evidence="3">
    <location>
        <begin position="80"/>
        <end position="159"/>
    </location>
</feature>
<accession>A0ABY5EK63</accession>
<dbReference type="Gene3D" id="1.10.10.10">
    <property type="entry name" value="Winged helix-like DNA-binding domain superfamily/Winged helix DNA-binding domain"/>
    <property type="match status" value="1"/>
</dbReference>
<dbReference type="InterPro" id="IPR036217">
    <property type="entry name" value="MethylDNA_cys_MeTrfase_DNAb"/>
</dbReference>
<dbReference type="RefSeq" id="WP_054614141.1">
    <property type="nucleotide sequence ID" value="NZ_CP101125.1"/>
</dbReference>
<dbReference type="PANTHER" id="PTHR10815:SF5">
    <property type="entry name" value="METHYLATED-DNA--PROTEIN-CYSTEINE METHYLTRANSFERASE"/>
    <property type="match status" value="1"/>
</dbReference>
<dbReference type="InterPro" id="IPR008332">
    <property type="entry name" value="MethylG_MeTrfase_N"/>
</dbReference>
<gene>
    <name evidence="5" type="ORF">NK667_06820</name>
</gene>
<keyword evidence="2" id="KW-0489">Methyltransferase</keyword>
<sequence>MRYTFTTMASPVGELKLVANGSRLAAILWENDKPNRVRLGPMDEAPDNPILLRTVQQLQEYFAGTRNRFDLELIFFAGTDFQKKVWQALLTIPFGETRSYSQIAEQIGNPSAVRAVGAANGKNPISIVAPCHRVIGASGKLTGFAGGLEAKERLLTLEGCEWSGAGRTGDLF</sequence>
<comment type="similarity">
    <text evidence="2">Belongs to the MGMT family.</text>
</comment>
<dbReference type="Pfam" id="PF02870">
    <property type="entry name" value="Methyltransf_1N"/>
    <property type="match status" value="1"/>
</dbReference>
<comment type="function">
    <text evidence="2">Involved in the cellular defense against the biological effects of O6-methylguanine (O6-MeG) and O4-methylthymine (O4-MeT) in DNA. Repairs the methylated nucleobase in DNA by stoichiometrically transferring the methyl group to a cysteine residue in the enzyme. This is a suicide reaction: the enzyme is irreversibly inactivated.</text>
</comment>
<dbReference type="EC" id="2.1.1.63" evidence="2"/>
<keyword evidence="6" id="KW-1185">Reference proteome</keyword>
<dbReference type="Proteomes" id="UP001059607">
    <property type="component" value="Chromosome"/>
</dbReference>
<dbReference type="InterPro" id="IPR036631">
    <property type="entry name" value="MGMT_N_sf"/>
</dbReference>
<reference evidence="5" key="1">
    <citation type="submission" date="2022-07" db="EMBL/GenBank/DDBJ databases">
        <title>Pseudomonas nunamit sp. nov. an antifungal species isolated from Greenland.</title>
        <authorList>
            <person name="Ntana F."/>
            <person name="Hennessy R.C."/>
            <person name="Zervas A."/>
            <person name="Stougaard P."/>
        </authorList>
    </citation>
    <scope>NUCLEOTIDE SEQUENCE</scope>
    <source>
        <strain evidence="5">In5</strain>
    </source>
</reference>
<evidence type="ECO:0000256" key="2">
    <source>
        <dbReference type="HAMAP-Rule" id="MF_00772"/>
    </source>
</evidence>
<dbReference type="SUPFAM" id="SSF53155">
    <property type="entry name" value="Methylated DNA-protein cysteine methyltransferase domain"/>
    <property type="match status" value="1"/>
</dbReference>
<dbReference type="CDD" id="cd06445">
    <property type="entry name" value="ATase"/>
    <property type="match status" value="1"/>
</dbReference>
<evidence type="ECO:0000259" key="4">
    <source>
        <dbReference type="Pfam" id="PF02870"/>
    </source>
</evidence>
<feature type="active site" description="Nucleophile; methyl group acceptor" evidence="2">
    <location>
        <position position="131"/>
    </location>
</feature>
<evidence type="ECO:0000313" key="6">
    <source>
        <dbReference type="Proteomes" id="UP001059607"/>
    </source>
</evidence>
<organism evidence="5 6">
    <name type="scientific">Pseudomonas nunensis</name>
    <dbReference type="NCBI Taxonomy" id="2961896"/>
    <lineage>
        <taxon>Bacteria</taxon>
        <taxon>Pseudomonadati</taxon>
        <taxon>Pseudomonadota</taxon>
        <taxon>Gammaproteobacteria</taxon>
        <taxon>Pseudomonadales</taxon>
        <taxon>Pseudomonadaceae</taxon>
        <taxon>Pseudomonas</taxon>
    </lineage>
</organism>
<dbReference type="EMBL" id="CP101125">
    <property type="protein sequence ID" value="UTO16054.1"/>
    <property type="molecule type" value="Genomic_DNA"/>
</dbReference>
<keyword evidence="2" id="KW-0963">Cytoplasm</keyword>
<dbReference type="Pfam" id="PF01035">
    <property type="entry name" value="DNA_binding_1"/>
    <property type="match status" value="1"/>
</dbReference>
<dbReference type="InterPro" id="IPR023546">
    <property type="entry name" value="MGMT"/>
</dbReference>
<dbReference type="InterPro" id="IPR014048">
    <property type="entry name" value="MethylDNA_cys_MeTrfase_DNA-bd"/>
</dbReference>
<feature type="domain" description="Methylguanine DNA methyltransferase ribonuclease-like" evidence="4">
    <location>
        <begin position="5"/>
        <end position="73"/>
    </location>
</feature>
<evidence type="ECO:0000313" key="5">
    <source>
        <dbReference type="EMBL" id="UTO16054.1"/>
    </source>
</evidence>
<comment type="catalytic activity">
    <reaction evidence="2">
        <text>a 4-O-methyl-thymidine in DNA + L-cysteinyl-[protein] = a thymidine in DNA + S-methyl-L-cysteinyl-[protein]</text>
        <dbReference type="Rhea" id="RHEA:53428"/>
        <dbReference type="Rhea" id="RHEA-COMP:10131"/>
        <dbReference type="Rhea" id="RHEA-COMP:10132"/>
        <dbReference type="Rhea" id="RHEA-COMP:13555"/>
        <dbReference type="Rhea" id="RHEA-COMP:13556"/>
        <dbReference type="ChEBI" id="CHEBI:29950"/>
        <dbReference type="ChEBI" id="CHEBI:82612"/>
        <dbReference type="ChEBI" id="CHEBI:137386"/>
        <dbReference type="ChEBI" id="CHEBI:137387"/>
        <dbReference type="EC" id="2.1.1.63"/>
    </reaction>
</comment>
<keyword evidence="2" id="KW-0808">Transferase</keyword>
<protein>
    <recommendedName>
        <fullName evidence="2">Methylated-DNA--protein-cysteine methyltransferase</fullName>
        <ecNumber evidence="2">2.1.1.63</ecNumber>
    </recommendedName>
    <alternativeName>
        <fullName evidence="2">6-O-methylguanine-DNA methyltransferase</fullName>
        <shortName evidence="2">MGMT</shortName>
    </alternativeName>
    <alternativeName>
        <fullName evidence="2">O-6-methylguanine-DNA-alkyltransferase</fullName>
    </alternativeName>
</protein>
<dbReference type="PANTHER" id="PTHR10815">
    <property type="entry name" value="METHYLATED-DNA--PROTEIN-CYSTEINE METHYLTRANSFERASE"/>
    <property type="match status" value="1"/>
</dbReference>
<keyword evidence="2" id="KW-0234">DNA repair</keyword>
<comment type="miscellaneous">
    <text evidence="2">This enzyme catalyzes only one turnover and therefore is not strictly catalytic. According to one definition, an enzyme is a biocatalyst that acts repeatedly and over many reaction cycles.</text>
</comment>
<dbReference type="InterPro" id="IPR036388">
    <property type="entry name" value="WH-like_DNA-bd_sf"/>
</dbReference>
<dbReference type="Gene3D" id="3.30.160.70">
    <property type="entry name" value="Methylated DNA-protein cysteine methyltransferase domain"/>
    <property type="match status" value="1"/>
</dbReference>
<dbReference type="SUPFAM" id="SSF46767">
    <property type="entry name" value="Methylated DNA-protein cysteine methyltransferase, C-terminal domain"/>
    <property type="match status" value="1"/>
</dbReference>
<comment type="subcellular location">
    <subcellularLocation>
        <location evidence="2">Cytoplasm</location>
    </subcellularLocation>
</comment>
<keyword evidence="1 2" id="KW-0227">DNA damage</keyword>
<proteinExistence type="inferred from homology"/>
<evidence type="ECO:0000256" key="1">
    <source>
        <dbReference type="ARBA" id="ARBA00022763"/>
    </source>
</evidence>
<dbReference type="NCBIfam" id="TIGR00589">
    <property type="entry name" value="ogt"/>
    <property type="match status" value="1"/>
</dbReference>
<comment type="catalytic activity">
    <reaction evidence="2">
        <text>a 6-O-methyl-2'-deoxyguanosine in DNA + L-cysteinyl-[protein] = S-methyl-L-cysteinyl-[protein] + a 2'-deoxyguanosine in DNA</text>
        <dbReference type="Rhea" id="RHEA:24000"/>
        <dbReference type="Rhea" id="RHEA-COMP:10131"/>
        <dbReference type="Rhea" id="RHEA-COMP:10132"/>
        <dbReference type="Rhea" id="RHEA-COMP:11367"/>
        <dbReference type="Rhea" id="RHEA-COMP:11368"/>
        <dbReference type="ChEBI" id="CHEBI:29950"/>
        <dbReference type="ChEBI" id="CHEBI:82612"/>
        <dbReference type="ChEBI" id="CHEBI:85445"/>
        <dbReference type="ChEBI" id="CHEBI:85448"/>
        <dbReference type="EC" id="2.1.1.63"/>
    </reaction>
</comment>
<evidence type="ECO:0000259" key="3">
    <source>
        <dbReference type="Pfam" id="PF01035"/>
    </source>
</evidence>